<reference evidence="1 2" key="1">
    <citation type="journal article" date="2023" name="Science">
        <title>Complex scaffold remodeling in plant triterpene biosynthesis.</title>
        <authorList>
            <person name="De La Pena R."/>
            <person name="Hodgson H."/>
            <person name="Liu J.C."/>
            <person name="Stephenson M.J."/>
            <person name="Martin A.C."/>
            <person name="Owen C."/>
            <person name="Harkess A."/>
            <person name="Leebens-Mack J."/>
            <person name="Jimenez L.E."/>
            <person name="Osbourn A."/>
            <person name="Sattely E.S."/>
        </authorList>
    </citation>
    <scope>NUCLEOTIDE SEQUENCE [LARGE SCALE GENOMIC DNA]</scope>
    <source>
        <strain evidence="2">cv. JPN11</strain>
        <tissue evidence="1">Leaf</tissue>
    </source>
</reference>
<organism evidence="1 2">
    <name type="scientific">Melia azedarach</name>
    <name type="common">Chinaberry tree</name>
    <dbReference type="NCBI Taxonomy" id="155640"/>
    <lineage>
        <taxon>Eukaryota</taxon>
        <taxon>Viridiplantae</taxon>
        <taxon>Streptophyta</taxon>
        <taxon>Embryophyta</taxon>
        <taxon>Tracheophyta</taxon>
        <taxon>Spermatophyta</taxon>
        <taxon>Magnoliopsida</taxon>
        <taxon>eudicotyledons</taxon>
        <taxon>Gunneridae</taxon>
        <taxon>Pentapetalae</taxon>
        <taxon>rosids</taxon>
        <taxon>malvids</taxon>
        <taxon>Sapindales</taxon>
        <taxon>Meliaceae</taxon>
        <taxon>Melia</taxon>
    </lineage>
</organism>
<dbReference type="EMBL" id="CM051397">
    <property type="protein sequence ID" value="KAJ4721289.1"/>
    <property type="molecule type" value="Genomic_DNA"/>
</dbReference>
<dbReference type="Proteomes" id="UP001164539">
    <property type="component" value="Chromosome 4"/>
</dbReference>
<sequence length="88" mass="10192">MRAIEYLLLDHYTHKYPMAFHRTFIIFALVSVFVATITRAKEFIVGDTTGWTTGFDRLQSLGCRQGFSGRRQTCFQISCWSSQRTCSK</sequence>
<gene>
    <name evidence="1" type="ORF">OWV82_008995</name>
</gene>
<keyword evidence="2" id="KW-1185">Reference proteome</keyword>
<accession>A0ACC1YE81</accession>
<comment type="caution">
    <text evidence="1">The sequence shown here is derived from an EMBL/GenBank/DDBJ whole genome shotgun (WGS) entry which is preliminary data.</text>
</comment>
<name>A0ACC1YE81_MELAZ</name>
<evidence type="ECO:0000313" key="2">
    <source>
        <dbReference type="Proteomes" id="UP001164539"/>
    </source>
</evidence>
<evidence type="ECO:0000313" key="1">
    <source>
        <dbReference type="EMBL" id="KAJ4721289.1"/>
    </source>
</evidence>
<protein>
    <submittedName>
        <fullName evidence="1">Early nodulin 55-2</fullName>
    </submittedName>
</protein>
<proteinExistence type="predicted"/>